<dbReference type="SUPFAM" id="SSF56719">
    <property type="entry name" value="Type II DNA topoisomerase"/>
    <property type="match status" value="1"/>
</dbReference>
<comment type="similarity">
    <text evidence="4 10">Belongs to the type II topoisomerase family.</text>
</comment>
<dbReference type="GO" id="GO:0000819">
    <property type="term" value="P:sister chromatid segregation"/>
    <property type="evidence" value="ECO:0007669"/>
    <property type="project" value="TreeGrafter"/>
</dbReference>
<dbReference type="PROSITE" id="PS51203">
    <property type="entry name" value="CS"/>
    <property type="match status" value="1"/>
</dbReference>
<dbReference type="InterPro" id="IPR013506">
    <property type="entry name" value="Topo_IIA_bsu_dom2"/>
</dbReference>
<dbReference type="GO" id="GO:0000712">
    <property type="term" value="P:resolution of meiotic recombination intermediates"/>
    <property type="evidence" value="ECO:0007669"/>
    <property type="project" value="TreeGrafter"/>
</dbReference>
<feature type="domain" description="CS" evidence="12">
    <location>
        <begin position="865"/>
        <end position="959"/>
    </location>
</feature>
<dbReference type="PRINTS" id="PR00418">
    <property type="entry name" value="TPI2FAMILY"/>
</dbReference>
<dbReference type="EMBL" id="LSRX01000913">
    <property type="protein sequence ID" value="OLP86475.1"/>
    <property type="molecule type" value="Genomic_DNA"/>
</dbReference>
<evidence type="ECO:0000256" key="4">
    <source>
        <dbReference type="ARBA" id="ARBA00011080"/>
    </source>
</evidence>
<dbReference type="InterPro" id="IPR006171">
    <property type="entry name" value="TOPRIM_dom"/>
</dbReference>
<dbReference type="PRINTS" id="PR01158">
    <property type="entry name" value="TOPISMRASEII"/>
</dbReference>
<dbReference type="GO" id="GO:0006265">
    <property type="term" value="P:DNA topological change"/>
    <property type="evidence" value="ECO:0007669"/>
    <property type="project" value="UniProtKB-UniRule"/>
</dbReference>
<keyword evidence="5 10" id="KW-0547">Nucleotide-binding</keyword>
<dbReference type="InterPro" id="IPR013760">
    <property type="entry name" value="Topo_IIA-like_dom_sf"/>
</dbReference>
<comment type="caution">
    <text evidence="13">The sequence shown here is derived from an EMBL/GenBank/DDBJ whole genome shotgun (WGS) entry which is preliminary data.</text>
</comment>
<keyword evidence="7 10" id="KW-0799">Topoisomerase</keyword>
<name>A0A1Q9CUB1_SYMMI</name>
<dbReference type="GO" id="GO:0001522">
    <property type="term" value="P:pseudouridine synthesis"/>
    <property type="evidence" value="ECO:0007669"/>
    <property type="project" value="InterPro"/>
</dbReference>
<dbReference type="InterPro" id="IPR007052">
    <property type="entry name" value="CS_dom"/>
</dbReference>
<dbReference type="GO" id="GO:0005634">
    <property type="term" value="C:nucleus"/>
    <property type="evidence" value="ECO:0007669"/>
    <property type="project" value="TreeGrafter"/>
</dbReference>
<dbReference type="SUPFAM" id="SSF55874">
    <property type="entry name" value="ATPase domain of HSP90 chaperone/DNA topoisomerase II/histidine kinase"/>
    <property type="match status" value="1"/>
</dbReference>
<feature type="domain" description="Toprim" evidence="11">
    <location>
        <begin position="489"/>
        <end position="604"/>
    </location>
</feature>
<dbReference type="EC" id="5.6.2.2" evidence="10"/>
<evidence type="ECO:0000256" key="1">
    <source>
        <dbReference type="ARBA" id="ARBA00000185"/>
    </source>
</evidence>
<evidence type="ECO:0000256" key="5">
    <source>
        <dbReference type="ARBA" id="ARBA00022741"/>
    </source>
</evidence>
<dbReference type="InterPro" id="IPR013759">
    <property type="entry name" value="Topo_IIA_B_C"/>
</dbReference>
<dbReference type="GO" id="GO:0003723">
    <property type="term" value="F:RNA binding"/>
    <property type="evidence" value="ECO:0007669"/>
    <property type="project" value="InterPro"/>
</dbReference>
<dbReference type="FunFam" id="3.30.1490.30:FF:000001">
    <property type="entry name" value="DNA topoisomerase 2"/>
    <property type="match status" value="1"/>
</dbReference>
<dbReference type="InterPro" id="IPR001241">
    <property type="entry name" value="Topo_IIA"/>
</dbReference>
<dbReference type="Pfam" id="PF01751">
    <property type="entry name" value="Toprim"/>
    <property type="match status" value="1"/>
</dbReference>
<dbReference type="InterPro" id="IPR013758">
    <property type="entry name" value="Topo_IIA_A/C_ab"/>
</dbReference>
<dbReference type="Gene3D" id="3.90.199.10">
    <property type="entry name" value="Topoisomerase II, domain 5"/>
    <property type="match status" value="1"/>
</dbReference>
<dbReference type="InterPro" id="IPR020568">
    <property type="entry name" value="Ribosomal_Su5_D2-typ_SF"/>
</dbReference>
<evidence type="ECO:0000313" key="14">
    <source>
        <dbReference type="Proteomes" id="UP000186817"/>
    </source>
</evidence>
<dbReference type="Gene3D" id="2.60.40.790">
    <property type="match status" value="1"/>
</dbReference>
<dbReference type="FunFam" id="3.30.230.10:FF:000008">
    <property type="entry name" value="DNA topoisomerase 2"/>
    <property type="match status" value="1"/>
</dbReference>
<dbReference type="InterPro" id="IPR042092">
    <property type="entry name" value="PsdUridine_s_RsuA/RluB/E/F_cat"/>
</dbReference>
<dbReference type="GO" id="GO:0005524">
    <property type="term" value="F:ATP binding"/>
    <property type="evidence" value="ECO:0007669"/>
    <property type="project" value="UniProtKB-UniRule"/>
</dbReference>
<evidence type="ECO:0000256" key="7">
    <source>
        <dbReference type="ARBA" id="ARBA00023029"/>
    </source>
</evidence>
<dbReference type="SUPFAM" id="SSF54211">
    <property type="entry name" value="Ribosomal protein S5 domain 2-like"/>
    <property type="match status" value="1"/>
</dbReference>
<dbReference type="Pfam" id="PF16898">
    <property type="entry name" value="TOPRIM_C"/>
    <property type="match status" value="1"/>
</dbReference>
<dbReference type="InterPro" id="IPR018522">
    <property type="entry name" value="TopoIIA_CS"/>
</dbReference>
<dbReference type="GO" id="GO:0003918">
    <property type="term" value="F:DNA topoisomerase type II (double strand cut, ATP-hydrolyzing) activity"/>
    <property type="evidence" value="ECO:0007669"/>
    <property type="project" value="UniProtKB-UniRule"/>
</dbReference>
<dbReference type="PANTHER" id="PTHR10169">
    <property type="entry name" value="DNA TOPOISOMERASE/GYRASE"/>
    <property type="match status" value="1"/>
</dbReference>
<evidence type="ECO:0000259" key="11">
    <source>
        <dbReference type="PROSITE" id="PS50880"/>
    </source>
</evidence>
<keyword evidence="6 10" id="KW-0067">ATP-binding</keyword>
<evidence type="ECO:0000256" key="2">
    <source>
        <dbReference type="ARBA" id="ARBA00001913"/>
    </source>
</evidence>
<evidence type="ECO:0000259" key="12">
    <source>
        <dbReference type="PROSITE" id="PS51203"/>
    </source>
</evidence>
<comment type="catalytic activity">
    <reaction evidence="1 10">
        <text>ATP-dependent breakage, passage and rejoining of double-stranded DNA.</text>
        <dbReference type="EC" id="5.6.2.2"/>
    </reaction>
</comment>
<dbReference type="Gene3D" id="3.40.50.670">
    <property type="match status" value="1"/>
</dbReference>
<dbReference type="SUPFAM" id="SSF55120">
    <property type="entry name" value="Pseudouridine synthase"/>
    <property type="match status" value="1"/>
</dbReference>
<dbReference type="Gene3D" id="3.30.230.10">
    <property type="match status" value="1"/>
</dbReference>
<dbReference type="InterPro" id="IPR014721">
    <property type="entry name" value="Ribsml_uS5_D2-typ_fold_subgr"/>
</dbReference>
<evidence type="ECO:0000256" key="6">
    <source>
        <dbReference type="ARBA" id="ARBA00022840"/>
    </source>
</evidence>
<dbReference type="InterPro" id="IPR008978">
    <property type="entry name" value="HSP20-like_chaperone"/>
</dbReference>
<sequence>MVNQLTGPNSCDKEYLVSVAPLPTERSLQHLREGVNIRDGNTKRGMTLPCAVSLVRSDSNEARMPRAVLRFAIREGRNRQIRRMCKSVGLTVEWLLRTRIGPLRLGNLAIGAARDATTEEQKALLSAMGQAAKGPQVSDRSANFGNGNLRPCLVGRSAANDLCAKMGEVYVPELVFGHLLTSDNYDDSSSKVVGGRNGYGAKLANVFSTEFKVETCDGKNRFSQLYKNNMQVKGKPEIQATKEKSFTCITFKPDLAKFGMARLDEDIVSLLTKRVYDVAGSTAERCSVFLNGEKLDVKNFRDYCDLYLLTRQGVPQIYEKCSDRWEICVSLTETGFHQVSFVNSICTIRGGTHVTHVSDQVVEAILEKVRLQSKEKMKGGVDVRPHHVKNHLWIFIKCLVENPAFDSQTKETLMTKQSKFGSRCELSEKFLSEVATCGVVDLILMAAMAKSKVDLGKKLKANTSRVARLTGVPKLEDANDAGGKLSSECTLILTEGDSAKALAVAGLSVIGRDRWGVFPLRGKVLNVRDATLKQMMANEEIQNLIKIIGLDLNREYDSELKGLRYGSIMIMADQDSDGSHIKGLLINLIHAWWPSLARLPGFLKEFFTPIVKARKGRSETCFYTLPEYEAWKKETENGKGFKIKYYKGLGTSTSKEAKEYFSALESHKMRYRYDGVEDDRAIDLAFNKRRADDRKAWINAYEEGRLVDHTQHEVSYKDFVDKELVLFAKANVTRAIPSMVDGFKPSQRKLILFADSVGSWAQSPLAVSLQLPLDGLLPSLEATATVPAAQIDNCVRRSHLQQGESALHQNISEKGENAYYFAHSRKFEIPEDAKIIAGPGLVTGGPPELLQDGGAELIKEEEKILWIKDYAWAEAGGKVKVYVDCDFLPEDAQDDIASATFDTRSFVLDIASQQRRRLKVEKLHAEIKPEECKVRVEAAKRRVTVTLAKKRETTWRSLVLQK</sequence>
<dbReference type="CDD" id="cd03365">
    <property type="entry name" value="TOPRIM_TopoIIA"/>
    <property type="match status" value="1"/>
</dbReference>
<dbReference type="AlphaFoldDB" id="A0A1Q9CUB1"/>
<dbReference type="InterPro" id="IPR034157">
    <property type="entry name" value="TOPRIM_TopoII"/>
</dbReference>
<keyword evidence="8 10" id="KW-0238">DNA-binding</keyword>
<keyword evidence="14" id="KW-1185">Reference proteome</keyword>
<dbReference type="PROSITE" id="PS00177">
    <property type="entry name" value="TOPOISOMERASE_II"/>
    <property type="match status" value="1"/>
</dbReference>
<dbReference type="InterPro" id="IPR020103">
    <property type="entry name" value="PsdUridine_synth_cat_dom_sf"/>
</dbReference>
<reference evidence="13 14" key="1">
    <citation type="submission" date="2016-02" db="EMBL/GenBank/DDBJ databases">
        <title>Genome analysis of coral dinoflagellate symbionts highlights evolutionary adaptations to a symbiotic lifestyle.</title>
        <authorList>
            <person name="Aranda M."/>
            <person name="Li Y."/>
            <person name="Liew Y.J."/>
            <person name="Baumgarten S."/>
            <person name="Simakov O."/>
            <person name="Wilson M."/>
            <person name="Piel J."/>
            <person name="Ashoor H."/>
            <person name="Bougouffa S."/>
            <person name="Bajic V.B."/>
            <person name="Ryu T."/>
            <person name="Ravasi T."/>
            <person name="Bayer T."/>
            <person name="Micklem G."/>
            <person name="Kim H."/>
            <person name="Bhak J."/>
            <person name="Lajeunesse T.C."/>
            <person name="Voolstra C.R."/>
        </authorList>
    </citation>
    <scope>NUCLEOTIDE SEQUENCE [LARGE SCALE GENOMIC DNA]</scope>
    <source>
        <strain evidence="13 14">CCMP2467</strain>
    </source>
</reference>
<dbReference type="SMART" id="SM00433">
    <property type="entry name" value="TOP2c"/>
    <property type="match status" value="1"/>
</dbReference>
<dbReference type="GO" id="GO:0003677">
    <property type="term" value="F:DNA binding"/>
    <property type="evidence" value="ECO:0007669"/>
    <property type="project" value="UniProtKB-UniRule"/>
</dbReference>
<comment type="subunit">
    <text evidence="10">Homodimer.</text>
</comment>
<proteinExistence type="inferred from homology"/>
<comment type="cofactor">
    <cofactor evidence="3">
        <name>Mg(2+)</name>
        <dbReference type="ChEBI" id="CHEBI:18420"/>
    </cofactor>
</comment>
<dbReference type="Gene3D" id="3.30.1490.30">
    <property type="match status" value="1"/>
</dbReference>
<dbReference type="Pfam" id="PF00204">
    <property type="entry name" value="DNA_gyraseB"/>
    <property type="match status" value="1"/>
</dbReference>
<keyword evidence="9 10" id="KW-0413">Isomerase</keyword>
<evidence type="ECO:0000256" key="9">
    <source>
        <dbReference type="ARBA" id="ARBA00023235"/>
    </source>
</evidence>
<organism evidence="13 14">
    <name type="scientific">Symbiodinium microadriaticum</name>
    <name type="common">Dinoflagellate</name>
    <name type="synonym">Zooxanthella microadriatica</name>
    <dbReference type="NCBI Taxonomy" id="2951"/>
    <lineage>
        <taxon>Eukaryota</taxon>
        <taxon>Sar</taxon>
        <taxon>Alveolata</taxon>
        <taxon>Dinophyceae</taxon>
        <taxon>Suessiales</taxon>
        <taxon>Symbiodiniaceae</taxon>
        <taxon>Symbiodinium</taxon>
    </lineage>
</organism>
<dbReference type="Proteomes" id="UP000186817">
    <property type="component" value="Unassembled WGS sequence"/>
</dbReference>
<dbReference type="InterPro" id="IPR036890">
    <property type="entry name" value="HATPase_C_sf"/>
</dbReference>
<dbReference type="GO" id="GO:0009982">
    <property type="term" value="F:pseudouridine synthase activity"/>
    <property type="evidence" value="ECO:0007669"/>
    <property type="project" value="InterPro"/>
</dbReference>
<dbReference type="PANTHER" id="PTHR10169:SF38">
    <property type="entry name" value="DNA TOPOISOMERASE 2"/>
    <property type="match status" value="1"/>
</dbReference>
<dbReference type="PROSITE" id="PS50880">
    <property type="entry name" value="TOPRIM"/>
    <property type="match status" value="1"/>
</dbReference>
<dbReference type="Gene3D" id="3.30.70.1560">
    <property type="entry name" value="Alpha-L RNA-binding motif"/>
    <property type="match status" value="1"/>
</dbReference>
<dbReference type="InterPro" id="IPR050634">
    <property type="entry name" value="DNA_Topoisomerase_II"/>
</dbReference>
<dbReference type="CDD" id="cd03481">
    <property type="entry name" value="TopoIIA_Trans_ScTopoIIA"/>
    <property type="match status" value="1"/>
</dbReference>
<dbReference type="Pfam" id="PF04969">
    <property type="entry name" value="CS"/>
    <property type="match status" value="1"/>
</dbReference>
<evidence type="ECO:0000256" key="3">
    <source>
        <dbReference type="ARBA" id="ARBA00001946"/>
    </source>
</evidence>
<accession>A0A1Q9CUB1</accession>
<evidence type="ECO:0000256" key="8">
    <source>
        <dbReference type="ARBA" id="ARBA00023125"/>
    </source>
</evidence>
<dbReference type="Gene3D" id="3.30.565.10">
    <property type="entry name" value="Histidine kinase-like ATPase, C-terminal domain"/>
    <property type="match status" value="1"/>
</dbReference>
<comment type="cofactor">
    <cofactor evidence="2">
        <name>Ca(2+)</name>
        <dbReference type="ChEBI" id="CHEBI:29108"/>
    </cofactor>
</comment>
<dbReference type="InterPro" id="IPR031660">
    <property type="entry name" value="TOPRIM_C"/>
</dbReference>
<gene>
    <name evidence="13" type="primary">TOP2B</name>
    <name evidence="13" type="ORF">AK812_SmicGene32386</name>
</gene>
<dbReference type="FunFam" id="3.40.50.670:FF:000001">
    <property type="entry name" value="DNA topoisomerase 2"/>
    <property type="match status" value="2"/>
</dbReference>
<dbReference type="OrthoDB" id="276498at2759"/>
<dbReference type="InterPro" id="IPR001154">
    <property type="entry name" value="TopoII_euk"/>
</dbReference>
<comment type="function">
    <text evidence="10">Control of topological states of DNA by transient breakage and subsequent rejoining of DNA strands. Topoisomerase II makes double-strand breaks.</text>
</comment>
<dbReference type="SUPFAM" id="SSF49764">
    <property type="entry name" value="HSP20-like chaperones"/>
    <property type="match status" value="1"/>
</dbReference>
<evidence type="ECO:0000256" key="10">
    <source>
        <dbReference type="RuleBase" id="RU362094"/>
    </source>
</evidence>
<protein>
    <recommendedName>
        <fullName evidence="10">DNA topoisomerase 2</fullName>
        <ecNumber evidence="10">5.6.2.2</ecNumber>
    </recommendedName>
</protein>
<evidence type="ECO:0000313" key="13">
    <source>
        <dbReference type="EMBL" id="OLP86475.1"/>
    </source>
</evidence>